<sequence length="267" mass="28650">MSSNLLPGARIDAAAHAWGAALRRIAAAEPRMRQEAAENETYMVVTGSPADSVNGVFTSALRPDAGQIERLAARTAATADSFPGPVSWCVQVRSDPDDRVREVARRYGLTKRAREPFMLRDLKSAPPVPGDTGAMKVRAVTGAEHDLYARALADGFGVPKEVFAPLFTPAVLDAAPDITAYVGEVRGQVVSTAMTILMDGHVGIFNISTGPDHRGRGHGRRITEEVVARGREAGAETAYLRSSDMALPLYLSLGFSVAEHWTYFTEG</sequence>
<dbReference type="Proteomes" id="UP001597058">
    <property type="component" value="Unassembled WGS sequence"/>
</dbReference>
<dbReference type="InterPro" id="IPR016181">
    <property type="entry name" value="Acyl_CoA_acyltransferase"/>
</dbReference>
<comment type="caution">
    <text evidence="2">The sequence shown here is derived from an EMBL/GenBank/DDBJ whole genome shotgun (WGS) entry which is preliminary data.</text>
</comment>
<gene>
    <name evidence="2" type="ORF">ACFQ5X_10930</name>
</gene>
<keyword evidence="2" id="KW-0808">Transferase</keyword>
<dbReference type="GO" id="GO:0016746">
    <property type="term" value="F:acyltransferase activity"/>
    <property type="evidence" value="ECO:0007669"/>
    <property type="project" value="UniProtKB-KW"/>
</dbReference>
<dbReference type="InterPro" id="IPR000182">
    <property type="entry name" value="GNAT_dom"/>
</dbReference>
<name>A0ABW3XAH5_9ACTN</name>
<dbReference type="EMBL" id="JBHTMM010000010">
    <property type="protein sequence ID" value="MFD1306357.1"/>
    <property type="molecule type" value="Genomic_DNA"/>
</dbReference>
<keyword evidence="3" id="KW-1185">Reference proteome</keyword>
<dbReference type="CDD" id="cd04301">
    <property type="entry name" value="NAT_SF"/>
    <property type="match status" value="1"/>
</dbReference>
<organism evidence="2 3">
    <name type="scientific">Streptomyces kaempferi</name>
    <dbReference type="NCBI Taxonomy" id="333725"/>
    <lineage>
        <taxon>Bacteria</taxon>
        <taxon>Bacillati</taxon>
        <taxon>Actinomycetota</taxon>
        <taxon>Actinomycetes</taxon>
        <taxon>Kitasatosporales</taxon>
        <taxon>Streptomycetaceae</taxon>
        <taxon>Streptomyces</taxon>
    </lineage>
</organism>
<feature type="domain" description="N-acetyltransferase" evidence="1">
    <location>
        <begin position="135"/>
        <end position="267"/>
    </location>
</feature>
<dbReference type="RefSeq" id="WP_329284644.1">
    <property type="nucleotide sequence ID" value="NZ_JBHSKH010000091.1"/>
</dbReference>
<dbReference type="EC" id="2.3.-.-" evidence="2"/>
<dbReference type="SUPFAM" id="SSF55729">
    <property type="entry name" value="Acyl-CoA N-acyltransferases (Nat)"/>
    <property type="match status" value="1"/>
</dbReference>
<dbReference type="PROSITE" id="PS51186">
    <property type="entry name" value="GNAT"/>
    <property type="match status" value="1"/>
</dbReference>
<evidence type="ECO:0000313" key="3">
    <source>
        <dbReference type="Proteomes" id="UP001597058"/>
    </source>
</evidence>
<evidence type="ECO:0000313" key="2">
    <source>
        <dbReference type="EMBL" id="MFD1306357.1"/>
    </source>
</evidence>
<evidence type="ECO:0000259" key="1">
    <source>
        <dbReference type="PROSITE" id="PS51186"/>
    </source>
</evidence>
<dbReference type="Gene3D" id="3.40.630.30">
    <property type="match status" value="1"/>
</dbReference>
<protein>
    <submittedName>
        <fullName evidence="2">GNAT family N-acetyltransferase</fullName>
        <ecNumber evidence="2">2.3.-.-</ecNumber>
    </submittedName>
</protein>
<accession>A0ABW3XAH5</accession>
<proteinExistence type="predicted"/>
<keyword evidence="2" id="KW-0012">Acyltransferase</keyword>
<reference evidence="3" key="1">
    <citation type="journal article" date="2019" name="Int. J. Syst. Evol. Microbiol.">
        <title>The Global Catalogue of Microorganisms (GCM) 10K type strain sequencing project: providing services to taxonomists for standard genome sequencing and annotation.</title>
        <authorList>
            <consortium name="The Broad Institute Genomics Platform"/>
            <consortium name="The Broad Institute Genome Sequencing Center for Infectious Disease"/>
            <person name="Wu L."/>
            <person name="Ma J."/>
        </authorList>
    </citation>
    <scope>NUCLEOTIDE SEQUENCE [LARGE SCALE GENOMIC DNA]</scope>
    <source>
        <strain evidence="3">CGMCC 4.7020</strain>
    </source>
</reference>
<dbReference type="Pfam" id="PF00583">
    <property type="entry name" value="Acetyltransf_1"/>
    <property type="match status" value="1"/>
</dbReference>